<evidence type="ECO:0000256" key="6">
    <source>
        <dbReference type="HAMAP-Rule" id="MF_01974"/>
    </source>
</evidence>
<dbReference type="Pfam" id="PF02810">
    <property type="entry name" value="SEC-C"/>
    <property type="match status" value="1"/>
</dbReference>
<dbReference type="PANTHER" id="PTHR43330:SF8">
    <property type="entry name" value="METHIONINE AMINOPEPTIDASE 1D, MITOCHONDRIAL"/>
    <property type="match status" value="1"/>
</dbReference>
<keyword evidence="3 6" id="KW-0645">Protease</keyword>
<evidence type="ECO:0000256" key="2">
    <source>
        <dbReference type="ARBA" id="ARBA00022438"/>
    </source>
</evidence>
<feature type="binding site" evidence="6">
    <location>
        <position position="117"/>
    </location>
    <ligand>
        <name>substrate</name>
    </ligand>
</feature>
<keyword evidence="2 6" id="KW-0031">Aminopeptidase</keyword>
<sequence>MTIDRNAPCWCGSGKKYKKCHLSLDEKIKTYELKGYEVPPREIIKNEADIAGMKKAAVVNNGALDLVGEKICAGMSTEEINQLVHNYTIEHGGIPAPLNYEGYPKSVCVSINNVVCHGIPSEDTILKEGDIVNVDVTTIVDGYFADASRMYMIGKVSEEAERLVRVAKECMEKGIQAIKPWGFLGDIGAAVQEHAEKNGYSIVIDLGGHGIGKIFHEEPFVPHVGVRGEGMLLVPGMTLTVEPMVNAGGYEVYIDEEDDWTVYTEDGSLSAQWEHTLLITETGVEIIAH</sequence>
<dbReference type="InterPro" id="IPR000994">
    <property type="entry name" value="Pept_M24"/>
</dbReference>
<dbReference type="HAMAP" id="MF_01974">
    <property type="entry name" value="MetAP_1"/>
    <property type="match status" value="1"/>
</dbReference>
<dbReference type="GO" id="GO:0046872">
    <property type="term" value="F:metal ion binding"/>
    <property type="evidence" value="ECO:0007669"/>
    <property type="project" value="UniProtKB-UniRule"/>
</dbReference>
<feature type="binding site" evidence="6">
    <location>
        <position position="274"/>
    </location>
    <ligand>
        <name>a divalent metal cation</name>
        <dbReference type="ChEBI" id="CHEBI:60240"/>
        <label>1</label>
    </ligand>
</feature>
<dbReference type="Pfam" id="PF00557">
    <property type="entry name" value="Peptidase_M24"/>
    <property type="match status" value="1"/>
</dbReference>
<dbReference type="Proteomes" id="UP000824229">
    <property type="component" value="Unassembled WGS sequence"/>
</dbReference>
<dbReference type="GO" id="GO:0070006">
    <property type="term" value="F:metalloaminopeptidase activity"/>
    <property type="evidence" value="ECO:0007669"/>
    <property type="project" value="UniProtKB-UniRule"/>
</dbReference>
<protein>
    <recommendedName>
        <fullName evidence="6 7">Methionine aminopeptidase</fullName>
        <shortName evidence="6">MAP</shortName>
        <shortName evidence="6">MetAP</shortName>
        <ecNumber evidence="6 7">3.4.11.18</ecNumber>
    </recommendedName>
    <alternativeName>
        <fullName evidence="6">Peptidase M</fullName>
    </alternativeName>
</protein>
<comment type="cofactor">
    <cofactor evidence="6">
        <name>Co(2+)</name>
        <dbReference type="ChEBI" id="CHEBI:48828"/>
    </cofactor>
    <cofactor evidence="6">
        <name>Zn(2+)</name>
        <dbReference type="ChEBI" id="CHEBI:29105"/>
    </cofactor>
    <cofactor evidence="6">
        <name>Mn(2+)</name>
        <dbReference type="ChEBI" id="CHEBI:29035"/>
    </cofactor>
    <cofactor evidence="6">
        <name>Fe(2+)</name>
        <dbReference type="ChEBI" id="CHEBI:29033"/>
    </cofactor>
    <text evidence="6">Binds 2 divalent metal cations per subunit. Has a high-affinity and a low affinity metal-binding site. The true nature of the physiological cofactor is under debate. The enzyme is active with cobalt, zinc, manganese or divalent iron ions. Most likely, methionine aminopeptidases function as mononuclear Fe(2+)-metalloproteases under physiological conditions, and the catalytically relevant metal-binding site has been assigned to the histidine-containing high-affinity site.</text>
</comment>
<dbReference type="InterPro" id="IPR004027">
    <property type="entry name" value="SEC_C_motif"/>
</dbReference>
<evidence type="ECO:0000256" key="4">
    <source>
        <dbReference type="ARBA" id="ARBA00022723"/>
    </source>
</evidence>
<dbReference type="PANTHER" id="PTHR43330">
    <property type="entry name" value="METHIONINE AMINOPEPTIDASE"/>
    <property type="match status" value="1"/>
</dbReference>
<dbReference type="GO" id="GO:0004239">
    <property type="term" value="F:initiator methionyl aminopeptidase activity"/>
    <property type="evidence" value="ECO:0007669"/>
    <property type="project" value="UniProtKB-UniRule"/>
</dbReference>
<dbReference type="GO" id="GO:0006508">
    <property type="term" value="P:proteolysis"/>
    <property type="evidence" value="ECO:0007669"/>
    <property type="project" value="UniProtKB-KW"/>
</dbReference>
<evidence type="ECO:0000259" key="8">
    <source>
        <dbReference type="Pfam" id="PF00557"/>
    </source>
</evidence>
<evidence type="ECO:0000256" key="3">
    <source>
        <dbReference type="ARBA" id="ARBA00022670"/>
    </source>
</evidence>
<dbReference type="CDD" id="cd01086">
    <property type="entry name" value="MetAP1"/>
    <property type="match status" value="1"/>
</dbReference>
<evidence type="ECO:0000256" key="1">
    <source>
        <dbReference type="ARBA" id="ARBA00002521"/>
    </source>
</evidence>
<evidence type="ECO:0000256" key="5">
    <source>
        <dbReference type="ARBA" id="ARBA00022801"/>
    </source>
</evidence>
<feature type="binding site" evidence="6">
    <location>
        <position position="146"/>
    </location>
    <ligand>
        <name>a divalent metal cation</name>
        <dbReference type="ChEBI" id="CHEBI:60240"/>
        <label>1</label>
    </ligand>
</feature>
<organism evidence="9 10">
    <name type="scientific">Candidatus Cellulosilyticum pullistercoris</name>
    <dbReference type="NCBI Taxonomy" id="2838521"/>
    <lineage>
        <taxon>Bacteria</taxon>
        <taxon>Bacillati</taxon>
        <taxon>Bacillota</taxon>
        <taxon>Clostridia</taxon>
        <taxon>Lachnospirales</taxon>
        <taxon>Cellulosilyticaceae</taxon>
        <taxon>Cellulosilyticum</taxon>
    </lineage>
</organism>
<comment type="function">
    <text evidence="1 6">Removes the N-terminal methionine from nascent proteins. The N-terminal methionine is often cleaved when the second residue in the primary sequence is small and uncharged (Met-Ala-, Cys, Gly, Pro, Ser, Thr, or Val). Requires deformylation of the N(alpha)-formylated initiator methionine before it can be hydrolyzed.</text>
</comment>
<keyword evidence="5 6" id="KW-0378">Hydrolase</keyword>
<comment type="catalytic activity">
    <reaction evidence="6 7">
        <text>Release of N-terminal amino acids, preferentially methionine, from peptides and arylamides.</text>
        <dbReference type="EC" id="3.4.11.18"/>
    </reaction>
</comment>
<feature type="domain" description="Peptidase M24" evidence="8">
    <location>
        <begin position="52"/>
        <end position="281"/>
    </location>
</feature>
<dbReference type="InterPro" id="IPR036005">
    <property type="entry name" value="Creatinase/aminopeptidase-like"/>
</dbReference>
<dbReference type="AlphaFoldDB" id="A0A9E2NNU4"/>
<feature type="binding site" evidence="6">
    <location>
        <position position="135"/>
    </location>
    <ligand>
        <name>a divalent metal cation</name>
        <dbReference type="ChEBI" id="CHEBI:60240"/>
        <label>1</label>
    </ligand>
</feature>
<dbReference type="EC" id="3.4.11.18" evidence="6 7"/>
<reference evidence="9" key="1">
    <citation type="journal article" date="2021" name="PeerJ">
        <title>Extensive microbial diversity within the chicken gut microbiome revealed by metagenomics and culture.</title>
        <authorList>
            <person name="Gilroy R."/>
            <person name="Ravi A."/>
            <person name="Getino M."/>
            <person name="Pursley I."/>
            <person name="Horton D.L."/>
            <person name="Alikhan N.F."/>
            <person name="Baker D."/>
            <person name="Gharbi K."/>
            <person name="Hall N."/>
            <person name="Watson M."/>
            <person name="Adriaenssens E.M."/>
            <person name="Foster-Nyarko E."/>
            <person name="Jarju S."/>
            <person name="Secka A."/>
            <person name="Antonio M."/>
            <person name="Oren A."/>
            <person name="Chaudhuri R.R."/>
            <person name="La Ragione R."/>
            <person name="Hildebrand F."/>
            <person name="Pallen M.J."/>
        </authorList>
    </citation>
    <scope>NUCLEOTIDE SEQUENCE</scope>
    <source>
        <strain evidence="9">B5-657</strain>
    </source>
</reference>
<feature type="binding site" evidence="6">
    <location>
        <position position="274"/>
    </location>
    <ligand>
        <name>a divalent metal cation</name>
        <dbReference type="ChEBI" id="CHEBI:60240"/>
        <label>2</label>
        <note>catalytic</note>
    </ligand>
</feature>
<evidence type="ECO:0000313" key="9">
    <source>
        <dbReference type="EMBL" id="MBU3804768.1"/>
    </source>
</evidence>
<dbReference type="InterPro" id="IPR001714">
    <property type="entry name" value="Pept_M24_MAP"/>
</dbReference>
<dbReference type="InterPro" id="IPR002467">
    <property type="entry name" value="Pept_M24A_MAP1"/>
</dbReference>
<dbReference type="Gene3D" id="3.10.450.50">
    <property type="match status" value="1"/>
</dbReference>
<dbReference type="NCBIfam" id="NF008970">
    <property type="entry name" value="PRK12318.1"/>
    <property type="match status" value="1"/>
</dbReference>
<dbReference type="NCBIfam" id="TIGR00500">
    <property type="entry name" value="met_pdase_I"/>
    <property type="match status" value="1"/>
</dbReference>
<dbReference type="Gene3D" id="3.90.230.10">
    <property type="entry name" value="Creatinase/methionine aminopeptidase superfamily"/>
    <property type="match status" value="1"/>
</dbReference>
<evidence type="ECO:0000256" key="7">
    <source>
        <dbReference type="RuleBase" id="RU003653"/>
    </source>
</evidence>
<feature type="binding site" evidence="6">
    <location>
        <position position="146"/>
    </location>
    <ligand>
        <name>a divalent metal cation</name>
        <dbReference type="ChEBI" id="CHEBI:60240"/>
        <label>2</label>
        <note>catalytic</note>
    </ligand>
</feature>
<dbReference type="SUPFAM" id="SSF55920">
    <property type="entry name" value="Creatinase/aminopeptidase"/>
    <property type="match status" value="1"/>
</dbReference>
<keyword evidence="4 6" id="KW-0479">Metal-binding</keyword>
<feature type="binding site" evidence="6">
    <location>
        <position position="216"/>
    </location>
    <ligand>
        <name>substrate</name>
    </ligand>
</feature>
<comment type="similarity">
    <text evidence="6">Belongs to the peptidase M24A family. Methionine aminopeptidase type 1 subfamily.</text>
</comment>
<feature type="binding site" evidence="6">
    <location>
        <position position="242"/>
    </location>
    <ligand>
        <name>a divalent metal cation</name>
        <dbReference type="ChEBI" id="CHEBI:60240"/>
        <label>2</label>
        <note>catalytic</note>
    </ligand>
</feature>
<dbReference type="PRINTS" id="PR00599">
    <property type="entry name" value="MAPEPTIDASE"/>
</dbReference>
<feature type="binding site" evidence="6">
    <location>
        <position position="209"/>
    </location>
    <ligand>
        <name>a divalent metal cation</name>
        <dbReference type="ChEBI" id="CHEBI:60240"/>
        <label>2</label>
        <note>catalytic</note>
    </ligand>
</feature>
<evidence type="ECO:0000313" key="10">
    <source>
        <dbReference type="Proteomes" id="UP000824229"/>
    </source>
</evidence>
<comment type="caution">
    <text evidence="9">The sequence shown here is derived from an EMBL/GenBank/DDBJ whole genome shotgun (WGS) entry which is preliminary data.</text>
</comment>
<comment type="subunit">
    <text evidence="6">Monomer.</text>
</comment>
<dbReference type="EMBL" id="JAHLFQ010000197">
    <property type="protein sequence ID" value="MBU3804768.1"/>
    <property type="molecule type" value="Genomic_DNA"/>
</dbReference>
<proteinExistence type="inferred from homology"/>
<dbReference type="SUPFAM" id="SSF103642">
    <property type="entry name" value="Sec-C motif"/>
    <property type="match status" value="1"/>
</dbReference>
<reference evidence="9" key="2">
    <citation type="submission" date="2021-04" db="EMBL/GenBank/DDBJ databases">
        <authorList>
            <person name="Gilroy R."/>
        </authorList>
    </citation>
    <scope>NUCLEOTIDE SEQUENCE</scope>
    <source>
        <strain evidence="9">B5-657</strain>
    </source>
</reference>
<accession>A0A9E2NNU4</accession>
<name>A0A9E2NNU4_9FIRM</name>
<gene>
    <name evidence="6" type="primary">map</name>
    <name evidence="9" type="ORF">H9872_08420</name>
</gene>